<evidence type="ECO:0000256" key="2">
    <source>
        <dbReference type="SAM" id="SignalP"/>
    </source>
</evidence>
<organism evidence="3">
    <name type="scientific">Mayetiola destructor</name>
    <name type="common">Hessian fly</name>
    <dbReference type="NCBI Taxonomy" id="39758"/>
    <lineage>
        <taxon>Eukaryota</taxon>
        <taxon>Metazoa</taxon>
        <taxon>Ecdysozoa</taxon>
        <taxon>Arthropoda</taxon>
        <taxon>Hexapoda</taxon>
        <taxon>Insecta</taxon>
        <taxon>Pterygota</taxon>
        <taxon>Neoptera</taxon>
        <taxon>Endopterygota</taxon>
        <taxon>Diptera</taxon>
        <taxon>Nematocera</taxon>
        <taxon>Sciaroidea</taxon>
        <taxon>Cecidomyiidae</taxon>
        <taxon>Mayetiola</taxon>
    </lineage>
</organism>
<feature type="region of interest" description="Disordered" evidence="1">
    <location>
        <begin position="20"/>
        <end position="40"/>
    </location>
</feature>
<dbReference type="EMBL" id="AY828563">
    <property type="protein sequence ID" value="AAX30010.1"/>
    <property type="molecule type" value="Genomic_DNA"/>
</dbReference>
<feature type="chain" id="PRO_5002628258" evidence="2">
    <location>
        <begin position="19"/>
        <end position="115"/>
    </location>
</feature>
<proteinExistence type="predicted"/>
<keyword evidence="2" id="KW-0732">Signal</keyword>
<dbReference type="AlphaFoldDB" id="A0PGP3"/>
<reference evidence="3" key="1">
    <citation type="journal article" date="2006" name="J. Insect Sci.">
        <title>A super-family of genes coding for secreted salivary gland proteins from the Hessian fly, Mayetiola destructor.</title>
        <authorList>
            <person name="Chen M.-S."/>
            <person name="Fellers J.P."/>
            <person name="Zhu Y.-C."/>
            <person name="Stuart J.J."/>
            <person name="Hulbert S."/>
            <person name="El-Bouhssini M."/>
            <person name="Liu X."/>
        </authorList>
    </citation>
    <scope>NUCLEOTIDE SEQUENCE</scope>
</reference>
<feature type="signal peptide" evidence="2">
    <location>
        <begin position="1"/>
        <end position="18"/>
    </location>
</feature>
<evidence type="ECO:0000256" key="1">
    <source>
        <dbReference type="SAM" id="MobiDB-lite"/>
    </source>
</evidence>
<accession>A0PGP3</accession>
<protein>
    <submittedName>
        <fullName evidence="3">SSGP-11C1</fullName>
    </submittedName>
</protein>
<sequence>MLKATIFVLLAVIAVASATTGKHEKLPQKKETDPAEGAPESIVLNRISSLGLQGGVINNAKLKSLKKESAPQVQPNIVRSPSTVKKIVSQFESRTDSIGAQRPVQSPKHGRKIKT</sequence>
<evidence type="ECO:0000313" key="3">
    <source>
        <dbReference type="EMBL" id="AAX30010.1"/>
    </source>
</evidence>
<name>A0PGP3_MAYDE</name>
<feature type="region of interest" description="Disordered" evidence="1">
    <location>
        <begin position="94"/>
        <end position="115"/>
    </location>
</feature>
<feature type="compositionally biased region" description="Basic and acidic residues" evidence="1">
    <location>
        <begin position="21"/>
        <end position="33"/>
    </location>
</feature>
<gene>
    <name evidence="3" type="primary">SSGP-11C1</name>
</gene>